<evidence type="ECO:0000313" key="2">
    <source>
        <dbReference type="Proteomes" id="UP000307326"/>
    </source>
</evidence>
<proteinExistence type="predicted"/>
<sequence>MITIEYWDKIVPVAGSTEGLSKKAQELHAFLLEWHAESGTPIEVQDLAHRFGPYHKVLKKRIPPRDELAALVDASLAYIAEGA</sequence>
<organism evidence="1 2">
    <name type="scientific">Serratia phage Parlo</name>
    <dbReference type="NCBI Taxonomy" id="2557554"/>
    <lineage>
        <taxon>Viruses</taxon>
        <taxon>Duplodnaviria</taxon>
        <taxon>Heunggongvirae</taxon>
        <taxon>Uroviricota</taxon>
        <taxon>Caudoviricetes</taxon>
        <taxon>Parlovirus</taxon>
        <taxon>Parlovirus parlo</taxon>
    </lineage>
</organism>
<protein>
    <submittedName>
        <fullName evidence="1">Uncharacterized protein</fullName>
    </submittedName>
</protein>
<name>A0A482MG52_9CAUD</name>
<dbReference type="EMBL" id="MK618715">
    <property type="protein sequence ID" value="QBQ72173.1"/>
    <property type="molecule type" value="Genomic_DNA"/>
</dbReference>
<gene>
    <name evidence="1" type="ORF">CPT_Parlo_024</name>
</gene>
<reference evidence="2" key="1">
    <citation type="submission" date="2019-03" db="EMBL/GenBank/DDBJ databases">
        <authorList>
            <person name="Bockoven R."/>
            <person name="Gutierrez J."/>
            <person name="Newkirk H."/>
            <person name="Liu M."/>
            <person name="Ramsey J."/>
            <person name="Cahill J."/>
        </authorList>
    </citation>
    <scope>NUCLEOTIDE SEQUENCE [LARGE SCALE GENOMIC DNA]</scope>
</reference>
<keyword evidence="2" id="KW-1185">Reference proteome</keyword>
<dbReference type="Proteomes" id="UP000307326">
    <property type="component" value="Segment"/>
</dbReference>
<accession>A0A482MG52</accession>
<evidence type="ECO:0000313" key="1">
    <source>
        <dbReference type="EMBL" id="QBQ72173.1"/>
    </source>
</evidence>